<proteinExistence type="predicted"/>
<reference evidence="1 2" key="1">
    <citation type="submission" date="2019-03" db="EMBL/GenBank/DDBJ databases">
        <title>Nitrincola sp. nov. isolated from an Indian soda lake.</title>
        <authorList>
            <person name="Joshi A."/>
            <person name="Thite S.V."/>
            <person name="Joseph N."/>
            <person name="Dhotre D."/>
            <person name="Moorthy M."/>
            <person name="Shouche Y.S."/>
        </authorList>
    </citation>
    <scope>NUCLEOTIDE SEQUENCE [LARGE SCALE GENOMIC DNA]</scope>
    <source>
        <strain evidence="1 2">MEB193</strain>
    </source>
</reference>
<sequence>MIFARFMAIYGHKFKSCFETQDELRLAKREWALSLEGFSEAELVSAVNRCKDSLAWMPSIAEFLALLREQRGELGLPSAHQAYREACLHAEHPSQHRWSHPIVYLAGKETGWFELRGEDEAQVFPQFDYVYQLLVQRVQQGEEIEMPLPKALPDQREVTVARFIQAFAQTHGLADDVAASLLYYLTKPLGSRVRERLHQQAQTQAEALGLKLLLPKQVDSVS</sequence>
<keyword evidence="2" id="KW-1185">Reference proteome</keyword>
<organism evidence="1 2">
    <name type="scientific">Nitrincola tapanii</name>
    <dbReference type="NCBI Taxonomy" id="1708751"/>
    <lineage>
        <taxon>Bacteria</taxon>
        <taxon>Pseudomonadati</taxon>
        <taxon>Pseudomonadota</taxon>
        <taxon>Gammaproteobacteria</taxon>
        <taxon>Oceanospirillales</taxon>
        <taxon>Oceanospirillaceae</taxon>
        <taxon>Nitrincola</taxon>
    </lineage>
</organism>
<comment type="caution">
    <text evidence="1">The sequence shown here is derived from an EMBL/GenBank/DDBJ whole genome shotgun (WGS) entry which is preliminary data.</text>
</comment>
<dbReference type="GO" id="GO:0006270">
    <property type="term" value="P:DNA replication initiation"/>
    <property type="evidence" value="ECO:0007669"/>
    <property type="project" value="InterPro"/>
</dbReference>
<gene>
    <name evidence="1" type="ORF">E1H14_05985</name>
</gene>
<dbReference type="Pfam" id="PF06992">
    <property type="entry name" value="Phage_lambda_P"/>
    <property type="match status" value="1"/>
</dbReference>
<dbReference type="InterPro" id="IPR009731">
    <property type="entry name" value="P-like"/>
</dbReference>
<name>A0A5A9W2Z5_9GAMM</name>
<dbReference type="EMBL" id="SMRS01000004">
    <property type="protein sequence ID" value="KAA0874972.1"/>
    <property type="molecule type" value="Genomic_DNA"/>
</dbReference>
<accession>A0A5A9W2Z5</accession>
<evidence type="ECO:0000313" key="1">
    <source>
        <dbReference type="EMBL" id="KAA0874972.1"/>
    </source>
</evidence>
<protein>
    <submittedName>
        <fullName evidence="1">Uncharacterized protein</fullName>
    </submittedName>
</protein>
<dbReference type="OrthoDB" id="5725929at2"/>
<dbReference type="Proteomes" id="UP000325302">
    <property type="component" value="Unassembled WGS sequence"/>
</dbReference>
<dbReference type="RefSeq" id="WP_149390552.1">
    <property type="nucleotide sequence ID" value="NZ_SMRS01000004.1"/>
</dbReference>
<dbReference type="AlphaFoldDB" id="A0A5A9W2Z5"/>
<evidence type="ECO:0000313" key="2">
    <source>
        <dbReference type="Proteomes" id="UP000325302"/>
    </source>
</evidence>